<protein>
    <submittedName>
        <fullName evidence="4">Uncharacterized protein</fullName>
    </submittedName>
</protein>
<dbReference type="InterPro" id="IPR008630">
    <property type="entry name" value="Glyco_trans_34"/>
</dbReference>
<keyword evidence="2" id="KW-0328">Glycosyltransferase</keyword>
<dbReference type="RefSeq" id="XP_064670713.1">
    <property type="nucleotide sequence ID" value="XM_064811481.1"/>
</dbReference>
<reference evidence="4" key="1">
    <citation type="journal article" date="2023" name="Mol. Phylogenet. Evol.">
        <title>Genome-scale phylogeny and comparative genomics of the fungal order Sordariales.</title>
        <authorList>
            <person name="Hensen N."/>
            <person name="Bonometti L."/>
            <person name="Westerberg I."/>
            <person name="Brannstrom I.O."/>
            <person name="Guillou S."/>
            <person name="Cros-Aarteil S."/>
            <person name="Calhoun S."/>
            <person name="Haridas S."/>
            <person name="Kuo A."/>
            <person name="Mondo S."/>
            <person name="Pangilinan J."/>
            <person name="Riley R."/>
            <person name="LaButti K."/>
            <person name="Andreopoulos B."/>
            <person name="Lipzen A."/>
            <person name="Chen C."/>
            <person name="Yan M."/>
            <person name="Daum C."/>
            <person name="Ng V."/>
            <person name="Clum A."/>
            <person name="Steindorff A."/>
            <person name="Ohm R.A."/>
            <person name="Martin F."/>
            <person name="Silar P."/>
            <person name="Natvig D.O."/>
            <person name="Lalanne C."/>
            <person name="Gautier V."/>
            <person name="Ament-Velasquez S.L."/>
            <person name="Kruys A."/>
            <person name="Hutchinson M.I."/>
            <person name="Powell A.J."/>
            <person name="Barry K."/>
            <person name="Miller A.N."/>
            <person name="Grigoriev I.V."/>
            <person name="Debuchy R."/>
            <person name="Gladieux P."/>
            <person name="Hiltunen Thoren M."/>
            <person name="Johannesson H."/>
        </authorList>
    </citation>
    <scope>NUCLEOTIDE SEQUENCE</scope>
    <source>
        <strain evidence="4">CBS 508.74</strain>
    </source>
</reference>
<dbReference type="Proteomes" id="UP001302812">
    <property type="component" value="Unassembled WGS sequence"/>
</dbReference>
<dbReference type="GO" id="GO:0006487">
    <property type="term" value="P:protein N-linked glycosylation"/>
    <property type="evidence" value="ECO:0007669"/>
    <property type="project" value="TreeGrafter"/>
</dbReference>
<evidence type="ECO:0000256" key="1">
    <source>
        <dbReference type="ARBA" id="ARBA00005664"/>
    </source>
</evidence>
<comment type="similarity">
    <text evidence="1">Belongs to the glycosyltransferase 34 family.</text>
</comment>
<evidence type="ECO:0000256" key="3">
    <source>
        <dbReference type="ARBA" id="ARBA00022679"/>
    </source>
</evidence>
<dbReference type="Gene3D" id="3.90.550.10">
    <property type="entry name" value="Spore Coat Polysaccharide Biosynthesis Protein SpsA, Chain A"/>
    <property type="match status" value="1"/>
</dbReference>
<keyword evidence="5" id="KW-1185">Reference proteome</keyword>
<dbReference type="EMBL" id="MU853340">
    <property type="protein sequence ID" value="KAK4113143.1"/>
    <property type="molecule type" value="Genomic_DNA"/>
</dbReference>
<dbReference type="Pfam" id="PF05637">
    <property type="entry name" value="Glyco_transf_34"/>
    <property type="match status" value="1"/>
</dbReference>
<dbReference type="PANTHER" id="PTHR31306">
    <property type="entry name" value="ALPHA-1,6-MANNOSYLTRANSFERASE MNN11-RELATED"/>
    <property type="match status" value="1"/>
</dbReference>
<name>A0AAN6TEV2_9PEZI</name>
<reference evidence="4" key="2">
    <citation type="submission" date="2023-05" db="EMBL/GenBank/DDBJ databases">
        <authorList>
            <consortium name="Lawrence Berkeley National Laboratory"/>
            <person name="Steindorff A."/>
            <person name="Hensen N."/>
            <person name="Bonometti L."/>
            <person name="Westerberg I."/>
            <person name="Brannstrom I.O."/>
            <person name="Guillou S."/>
            <person name="Cros-Aarteil S."/>
            <person name="Calhoun S."/>
            <person name="Haridas S."/>
            <person name="Kuo A."/>
            <person name="Mondo S."/>
            <person name="Pangilinan J."/>
            <person name="Riley R."/>
            <person name="Labutti K."/>
            <person name="Andreopoulos B."/>
            <person name="Lipzen A."/>
            <person name="Chen C."/>
            <person name="Yanf M."/>
            <person name="Daum C."/>
            <person name="Ng V."/>
            <person name="Clum A."/>
            <person name="Ohm R."/>
            <person name="Martin F."/>
            <person name="Silar P."/>
            <person name="Natvig D."/>
            <person name="Lalanne C."/>
            <person name="Gautier V."/>
            <person name="Ament-Velasquez S.L."/>
            <person name="Kruys A."/>
            <person name="Hutchinson M.I."/>
            <person name="Powell A.J."/>
            <person name="Barry K."/>
            <person name="Miller A.N."/>
            <person name="Grigoriev I.V."/>
            <person name="Debuchy R."/>
            <person name="Gladieux P."/>
            <person name="Thoren M.H."/>
            <person name="Johannesson H."/>
        </authorList>
    </citation>
    <scope>NUCLEOTIDE SEQUENCE</scope>
    <source>
        <strain evidence="4">CBS 508.74</strain>
    </source>
</reference>
<organism evidence="4 5">
    <name type="scientific">Canariomyces notabilis</name>
    <dbReference type="NCBI Taxonomy" id="2074819"/>
    <lineage>
        <taxon>Eukaryota</taxon>
        <taxon>Fungi</taxon>
        <taxon>Dikarya</taxon>
        <taxon>Ascomycota</taxon>
        <taxon>Pezizomycotina</taxon>
        <taxon>Sordariomycetes</taxon>
        <taxon>Sordariomycetidae</taxon>
        <taxon>Sordariales</taxon>
        <taxon>Chaetomiaceae</taxon>
        <taxon>Canariomyces</taxon>
    </lineage>
</organism>
<evidence type="ECO:0000313" key="5">
    <source>
        <dbReference type="Proteomes" id="UP001302812"/>
    </source>
</evidence>
<keyword evidence="3" id="KW-0808">Transferase</keyword>
<dbReference type="SUPFAM" id="SSF53448">
    <property type="entry name" value="Nucleotide-diphospho-sugar transferases"/>
    <property type="match status" value="1"/>
</dbReference>
<dbReference type="GO" id="GO:0016757">
    <property type="term" value="F:glycosyltransferase activity"/>
    <property type="evidence" value="ECO:0007669"/>
    <property type="project" value="UniProtKB-KW"/>
</dbReference>
<gene>
    <name evidence="4" type="ORF">N656DRAFT_708098</name>
</gene>
<dbReference type="GO" id="GO:0000139">
    <property type="term" value="C:Golgi membrane"/>
    <property type="evidence" value="ECO:0007669"/>
    <property type="project" value="TreeGrafter"/>
</dbReference>
<dbReference type="GeneID" id="89935606"/>
<proteinExistence type="inferred from homology"/>
<accession>A0AAN6TEV2</accession>
<dbReference type="AlphaFoldDB" id="A0AAN6TEV2"/>
<evidence type="ECO:0000313" key="4">
    <source>
        <dbReference type="EMBL" id="KAK4113143.1"/>
    </source>
</evidence>
<dbReference type="InterPro" id="IPR029044">
    <property type="entry name" value="Nucleotide-diphossugar_trans"/>
</dbReference>
<sequence length="377" mass="43246">MALRLGARRLLVLFLPILLVLIFLISALQTGSPAAPFLALKDGASSIYHKTPRPPLEHGFSNVISVLYEPIKLPVTAESYTDQRGHKWDNGGRHYWKERLGNDVLIVDMDTRIPNEKNDIFNDHKMDWEAVRAVDSGLLTVGHINHFVYAQIHGYDYKYIHAKKMKGYHDAWIKPHLLKGLLPSYKFIIYLDADAIIQHLEVPMEFLFNRWDISPNTSIAMPIDTRELPNDDEHHSTDSKGKMVLNAGIIFLQNLPYSHDMLQAWIDCPDEKRYPGCARWKNRWSNEQRAFSEYIRYDFNPSGNNIVEIPCNEAHGYPGLFGKGDVVDDCHGEFISHHTLDKDKGKTSVSDAIMQNLGELLQKNFAENRKDILIEEQ</sequence>
<dbReference type="PANTHER" id="PTHR31306:SF3">
    <property type="entry name" value="NUCLEOTIDE-DIPHOSPHO-SUGAR TRANSFERASE DOMAIN-CONTAINING PROTEIN"/>
    <property type="match status" value="1"/>
</dbReference>
<comment type="caution">
    <text evidence="4">The sequence shown here is derived from an EMBL/GenBank/DDBJ whole genome shotgun (WGS) entry which is preliminary data.</text>
</comment>
<evidence type="ECO:0000256" key="2">
    <source>
        <dbReference type="ARBA" id="ARBA00022676"/>
    </source>
</evidence>